<comment type="subcellular location">
    <subcellularLocation>
        <location evidence="1">Membrane</location>
        <topology evidence="1">Multi-pass membrane protein</topology>
    </subcellularLocation>
</comment>
<feature type="transmembrane region" description="Helical" evidence="7">
    <location>
        <begin position="119"/>
        <end position="139"/>
    </location>
</feature>
<feature type="transmembrane region" description="Helical" evidence="7">
    <location>
        <begin position="151"/>
        <end position="171"/>
    </location>
</feature>
<keyword evidence="9" id="KW-1185">Reference proteome</keyword>
<feature type="transmembrane region" description="Helical" evidence="7">
    <location>
        <begin position="83"/>
        <end position="107"/>
    </location>
</feature>
<dbReference type="InterPro" id="IPR023271">
    <property type="entry name" value="Aquaporin-like"/>
</dbReference>
<name>A0A5M6CY66_9BACT</name>
<evidence type="ECO:0000256" key="2">
    <source>
        <dbReference type="ARBA" id="ARBA00022448"/>
    </source>
</evidence>
<dbReference type="GO" id="GO:0016020">
    <property type="term" value="C:membrane"/>
    <property type="evidence" value="ECO:0007669"/>
    <property type="project" value="UniProtKB-SubCell"/>
</dbReference>
<sequence length="230" mass="23322">MALSLSKRFIAEVVGTYALVLFGCGAMAVDADTGVLTHVGVALTWGLVVMVMIFSIGKLSGAHMNPAVSIAFTVHGRLPGKDCFAYVIAQCIGAIAAAASIRAVVGINQADLGATTTDLHYAAGLGVEFMMSAALMMVVMGVSTGAKEESITAAIAVGATIAMEAMVAGPLTKASMNPARSLGPALVSGVWDHFTLYLAGPIFGAIAGALLYRIMSPTPPPSDAASDTSD</sequence>
<dbReference type="RefSeq" id="WP_150078836.1">
    <property type="nucleotide sequence ID" value="NZ_VWOX01000015.1"/>
</dbReference>
<dbReference type="AlphaFoldDB" id="A0A5M6CY66"/>
<keyword evidence="5 7" id="KW-0472">Membrane</keyword>
<dbReference type="PANTHER" id="PTHR45724">
    <property type="entry name" value="AQUAPORIN NIP2-1"/>
    <property type="match status" value="1"/>
</dbReference>
<proteinExistence type="inferred from homology"/>
<dbReference type="GO" id="GO:0015267">
    <property type="term" value="F:channel activity"/>
    <property type="evidence" value="ECO:0007669"/>
    <property type="project" value="InterPro"/>
</dbReference>
<keyword evidence="2 6" id="KW-0813">Transport</keyword>
<feature type="transmembrane region" description="Helical" evidence="7">
    <location>
        <begin position="191"/>
        <end position="212"/>
    </location>
</feature>
<dbReference type="InterPro" id="IPR034294">
    <property type="entry name" value="Aquaporin_transptr"/>
</dbReference>
<dbReference type="InterPro" id="IPR022357">
    <property type="entry name" value="MIP_CS"/>
</dbReference>
<protein>
    <submittedName>
        <fullName evidence="8">Aquaporin</fullName>
    </submittedName>
</protein>
<accession>A0A5M6CY66</accession>
<evidence type="ECO:0000313" key="9">
    <source>
        <dbReference type="Proteomes" id="UP000324479"/>
    </source>
</evidence>
<evidence type="ECO:0000256" key="6">
    <source>
        <dbReference type="RuleBase" id="RU000477"/>
    </source>
</evidence>
<feature type="transmembrane region" description="Helical" evidence="7">
    <location>
        <begin position="35"/>
        <end position="56"/>
    </location>
</feature>
<dbReference type="SUPFAM" id="SSF81338">
    <property type="entry name" value="Aquaporin-like"/>
    <property type="match status" value="1"/>
</dbReference>
<evidence type="ECO:0000256" key="3">
    <source>
        <dbReference type="ARBA" id="ARBA00022692"/>
    </source>
</evidence>
<evidence type="ECO:0000256" key="7">
    <source>
        <dbReference type="SAM" id="Phobius"/>
    </source>
</evidence>
<dbReference type="PANTHER" id="PTHR45724:SF13">
    <property type="entry name" value="AQUAPORIN NIP1-1-RELATED"/>
    <property type="match status" value="1"/>
</dbReference>
<reference evidence="8 9" key="1">
    <citation type="submission" date="2019-08" db="EMBL/GenBank/DDBJ databases">
        <authorList>
            <person name="Dhanesh K."/>
            <person name="Kumar G."/>
            <person name="Sasikala C."/>
            <person name="Venkata Ramana C."/>
        </authorList>
    </citation>
    <scope>NUCLEOTIDE SEQUENCE [LARGE SCALE GENOMIC DNA]</scope>
    <source>
        <strain evidence="8 9">JC645</strain>
    </source>
</reference>
<dbReference type="PROSITE" id="PS00221">
    <property type="entry name" value="MIP"/>
    <property type="match status" value="1"/>
</dbReference>
<comment type="similarity">
    <text evidence="6">Belongs to the MIP/aquaporin (TC 1.A.8) family.</text>
</comment>
<evidence type="ECO:0000256" key="4">
    <source>
        <dbReference type="ARBA" id="ARBA00022989"/>
    </source>
</evidence>
<keyword evidence="4 7" id="KW-1133">Transmembrane helix</keyword>
<gene>
    <name evidence="8" type="ORF">FYK55_22270</name>
</gene>
<evidence type="ECO:0000256" key="5">
    <source>
        <dbReference type="ARBA" id="ARBA00023136"/>
    </source>
</evidence>
<dbReference type="PRINTS" id="PR00783">
    <property type="entry name" value="MINTRINSICP"/>
</dbReference>
<dbReference type="InterPro" id="IPR000425">
    <property type="entry name" value="MIP"/>
</dbReference>
<organism evidence="8 9">
    <name type="scientific">Roseiconus nitratireducens</name>
    <dbReference type="NCBI Taxonomy" id="2605748"/>
    <lineage>
        <taxon>Bacteria</taxon>
        <taxon>Pseudomonadati</taxon>
        <taxon>Planctomycetota</taxon>
        <taxon>Planctomycetia</taxon>
        <taxon>Pirellulales</taxon>
        <taxon>Pirellulaceae</taxon>
        <taxon>Roseiconus</taxon>
    </lineage>
</organism>
<keyword evidence="3 6" id="KW-0812">Transmembrane</keyword>
<dbReference type="Proteomes" id="UP000324479">
    <property type="component" value="Unassembled WGS sequence"/>
</dbReference>
<evidence type="ECO:0000256" key="1">
    <source>
        <dbReference type="ARBA" id="ARBA00004141"/>
    </source>
</evidence>
<comment type="caution">
    <text evidence="8">The sequence shown here is derived from an EMBL/GenBank/DDBJ whole genome shotgun (WGS) entry which is preliminary data.</text>
</comment>
<dbReference type="Pfam" id="PF00230">
    <property type="entry name" value="MIP"/>
    <property type="match status" value="1"/>
</dbReference>
<dbReference type="PROSITE" id="PS51257">
    <property type="entry name" value="PROKAR_LIPOPROTEIN"/>
    <property type="match status" value="1"/>
</dbReference>
<dbReference type="Gene3D" id="1.20.1080.10">
    <property type="entry name" value="Glycerol uptake facilitator protein"/>
    <property type="match status" value="1"/>
</dbReference>
<evidence type="ECO:0000313" key="8">
    <source>
        <dbReference type="EMBL" id="KAA5540043.1"/>
    </source>
</evidence>
<dbReference type="EMBL" id="VWOX01000015">
    <property type="protein sequence ID" value="KAA5540043.1"/>
    <property type="molecule type" value="Genomic_DNA"/>
</dbReference>
<feature type="transmembrane region" description="Helical" evidence="7">
    <location>
        <begin position="9"/>
        <end position="29"/>
    </location>
</feature>